<feature type="region of interest" description="Disordered" evidence="1">
    <location>
        <begin position="1"/>
        <end position="42"/>
    </location>
</feature>
<organism evidence="2">
    <name type="scientific">Arundo donax</name>
    <name type="common">Giant reed</name>
    <name type="synonym">Donax arundinaceus</name>
    <dbReference type="NCBI Taxonomy" id="35708"/>
    <lineage>
        <taxon>Eukaryota</taxon>
        <taxon>Viridiplantae</taxon>
        <taxon>Streptophyta</taxon>
        <taxon>Embryophyta</taxon>
        <taxon>Tracheophyta</taxon>
        <taxon>Spermatophyta</taxon>
        <taxon>Magnoliopsida</taxon>
        <taxon>Liliopsida</taxon>
        <taxon>Poales</taxon>
        <taxon>Poaceae</taxon>
        <taxon>PACMAD clade</taxon>
        <taxon>Arundinoideae</taxon>
        <taxon>Arundineae</taxon>
        <taxon>Arundo</taxon>
    </lineage>
</organism>
<feature type="region of interest" description="Disordered" evidence="1">
    <location>
        <begin position="57"/>
        <end position="90"/>
    </location>
</feature>
<dbReference type="AlphaFoldDB" id="A0A0A9DXL9"/>
<accession>A0A0A9DXL9</accession>
<evidence type="ECO:0000256" key="1">
    <source>
        <dbReference type="SAM" id="MobiDB-lite"/>
    </source>
</evidence>
<evidence type="ECO:0000313" key="2">
    <source>
        <dbReference type="EMBL" id="JAD92526.1"/>
    </source>
</evidence>
<feature type="compositionally biased region" description="Polar residues" evidence="1">
    <location>
        <begin position="57"/>
        <end position="73"/>
    </location>
</feature>
<feature type="compositionally biased region" description="Low complexity" evidence="1">
    <location>
        <begin position="15"/>
        <end position="31"/>
    </location>
</feature>
<sequence>MAPRTTSPLARRPFRASTPSSPSATSCSWPAGSTSPSIATASPHTASITSCPACSSRVCSTASPQPRTSTTSAPPGRRMGGTSCSTCSSL</sequence>
<reference evidence="2" key="1">
    <citation type="submission" date="2014-09" db="EMBL/GenBank/DDBJ databases">
        <authorList>
            <person name="Magalhaes I.L.F."/>
            <person name="Oliveira U."/>
            <person name="Santos F.R."/>
            <person name="Vidigal T.H.D.A."/>
            <person name="Brescovit A.D."/>
            <person name="Santos A.J."/>
        </authorList>
    </citation>
    <scope>NUCLEOTIDE SEQUENCE</scope>
    <source>
        <tissue evidence="2">Shoot tissue taken approximately 20 cm above the soil surface</tissue>
    </source>
</reference>
<dbReference type="EMBL" id="GBRH01205369">
    <property type="protein sequence ID" value="JAD92526.1"/>
    <property type="molecule type" value="Transcribed_RNA"/>
</dbReference>
<proteinExistence type="predicted"/>
<name>A0A0A9DXL9_ARUDO</name>
<feature type="compositionally biased region" description="Polar residues" evidence="1">
    <location>
        <begin position="32"/>
        <end position="42"/>
    </location>
</feature>
<protein>
    <submittedName>
        <fullName evidence="2">Uncharacterized protein</fullName>
    </submittedName>
</protein>
<reference evidence="2" key="2">
    <citation type="journal article" date="2015" name="Data Brief">
        <title>Shoot transcriptome of the giant reed, Arundo donax.</title>
        <authorList>
            <person name="Barrero R.A."/>
            <person name="Guerrero F.D."/>
            <person name="Moolhuijzen P."/>
            <person name="Goolsby J.A."/>
            <person name="Tidwell J."/>
            <person name="Bellgard S.E."/>
            <person name="Bellgard M.I."/>
        </authorList>
    </citation>
    <scope>NUCLEOTIDE SEQUENCE</scope>
    <source>
        <tissue evidence="2">Shoot tissue taken approximately 20 cm above the soil surface</tissue>
    </source>
</reference>
<dbReference type="PROSITE" id="PS51257">
    <property type="entry name" value="PROKAR_LIPOPROTEIN"/>
    <property type="match status" value="1"/>
</dbReference>